<organism evidence="2 3">
    <name type="scientific">Candidatus Wolfebacteria bacterium RIFOXYD1_FULL_48_65</name>
    <dbReference type="NCBI Taxonomy" id="1802561"/>
    <lineage>
        <taxon>Bacteria</taxon>
        <taxon>Candidatus Wolfeibacteriota</taxon>
    </lineage>
</organism>
<evidence type="ECO:0000313" key="2">
    <source>
        <dbReference type="EMBL" id="OGM95571.1"/>
    </source>
</evidence>
<evidence type="ECO:0000256" key="1">
    <source>
        <dbReference type="SAM" id="Phobius"/>
    </source>
</evidence>
<reference evidence="2 3" key="1">
    <citation type="journal article" date="2016" name="Nat. Commun.">
        <title>Thousands of microbial genomes shed light on interconnected biogeochemical processes in an aquifer system.</title>
        <authorList>
            <person name="Anantharaman K."/>
            <person name="Brown C.T."/>
            <person name="Hug L.A."/>
            <person name="Sharon I."/>
            <person name="Castelle C.J."/>
            <person name="Probst A.J."/>
            <person name="Thomas B.C."/>
            <person name="Singh A."/>
            <person name="Wilkins M.J."/>
            <person name="Karaoz U."/>
            <person name="Brodie E.L."/>
            <person name="Williams K.H."/>
            <person name="Hubbard S.S."/>
            <person name="Banfield J.F."/>
        </authorList>
    </citation>
    <scope>NUCLEOTIDE SEQUENCE [LARGE SCALE GENOMIC DNA]</scope>
</reference>
<keyword evidence="1" id="KW-0812">Transmembrane</keyword>
<gene>
    <name evidence="2" type="ORF">A2610_01730</name>
</gene>
<name>A0A1F8E3Z2_9BACT</name>
<comment type="caution">
    <text evidence="2">The sequence shown here is derived from an EMBL/GenBank/DDBJ whole genome shotgun (WGS) entry which is preliminary data.</text>
</comment>
<dbReference type="EMBL" id="MGIV01000003">
    <property type="protein sequence ID" value="OGM95571.1"/>
    <property type="molecule type" value="Genomic_DNA"/>
</dbReference>
<evidence type="ECO:0000313" key="3">
    <source>
        <dbReference type="Proteomes" id="UP000179057"/>
    </source>
</evidence>
<dbReference type="Proteomes" id="UP000179057">
    <property type="component" value="Unassembled WGS sequence"/>
</dbReference>
<keyword evidence="1" id="KW-1133">Transmembrane helix</keyword>
<keyword evidence="1" id="KW-0472">Membrane</keyword>
<accession>A0A1F8E3Z2</accession>
<sequence length="175" mass="19954">MNEFVEGLTKVGVYLFDAYLSKLPALRAFSLVITGVLLFFVVIMMRRLKTLGMKRDKFLMKWGVIDLSKEKQRRMWKDLQVEAAKGSGAKLKKALGDANKILDEALKNAGIVGKDMDERLAKTDEMRVINIREVREAHRLVVRTQKEPALSLTAKEGWNIITIYEKALKELGMLK</sequence>
<protein>
    <submittedName>
        <fullName evidence="2">Uncharacterized protein</fullName>
    </submittedName>
</protein>
<feature type="transmembrane region" description="Helical" evidence="1">
    <location>
        <begin position="25"/>
        <end position="45"/>
    </location>
</feature>
<proteinExistence type="predicted"/>
<dbReference type="AlphaFoldDB" id="A0A1F8E3Z2"/>